<proteinExistence type="predicted"/>
<feature type="transmembrane region" description="Helical" evidence="5">
    <location>
        <begin position="218"/>
        <end position="240"/>
    </location>
</feature>
<accession>A0AA97FDZ7</accession>
<dbReference type="GO" id="GO:0005886">
    <property type="term" value="C:plasma membrane"/>
    <property type="evidence" value="ECO:0007669"/>
    <property type="project" value="TreeGrafter"/>
</dbReference>
<keyword evidence="3 5" id="KW-1133">Transmembrane helix</keyword>
<feature type="transmembrane region" description="Helical" evidence="5">
    <location>
        <begin position="78"/>
        <end position="96"/>
    </location>
</feature>
<dbReference type="GO" id="GO:0008514">
    <property type="term" value="F:organic anion transmembrane transporter activity"/>
    <property type="evidence" value="ECO:0007669"/>
    <property type="project" value="UniProtKB-ARBA"/>
</dbReference>
<evidence type="ECO:0000313" key="7">
    <source>
        <dbReference type="Proteomes" id="UP001301797"/>
    </source>
</evidence>
<dbReference type="NCBIfam" id="TIGR00785">
    <property type="entry name" value="dass"/>
    <property type="match status" value="1"/>
</dbReference>
<dbReference type="GO" id="GO:1905039">
    <property type="term" value="P:carboxylic acid transmembrane transport"/>
    <property type="evidence" value="ECO:0007669"/>
    <property type="project" value="UniProtKB-ARBA"/>
</dbReference>
<dbReference type="Proteomes" id="UP001301797">
    <property type="component" value="Chromosome"/>
</dbReference>
<evidence type="ECO:0000256" key="1">
    <source>
        <dbReference type="ARBA" id="ARBA00004141"/>
    </source>
</evidence>
<reference evidence="6 7" key="1">
    <citation type="submission" date="2019-09" db="EMBL/GenBank/DDBJ databases">
        <title>The complete genome of Methanoplanus sp. FWC-SCC4.</title>
        <authorList>
            <person name="Chen S.-C."/>
            <person name="Zhou Y.-Z."/>
            <person name="Lai M.-C."/>
        </authorList>
    </citation>
    <scope>NUCLEOTIDE SEQUENCE [LARGE SCALE GENOMIC DNA]</scope>
    <source>
        <strain evidence="6 7">FWC-SCC4</strain>
    </source>
</reference>
<feature type="transmembrane region" description="Helical" evidence="5">
    <location>
        <begin position="141"/>
        <end position="157"/>
    </location>
</feature>
<comment type="subcellular location">
    <subcellularLocation>
        <location evidence="1">Membrane</location>
        <topology evidence="1">Multi-pass membrane protein</topology>
    </subcellularLocation>
</comment>
<evidence type="ECO:0000256" key="5">
    <source>
        <dbReference type="SAM" id="Phobius"/>
    </source>
</evidence>
<evidence type="ECO:0000256" key="2">
    <source>
        <dbReference type="ARBA" id="ARBA00022692"/>
    </source>
</evidence>
<feature type="transmembrane region" description="Helical" evidence="5">
    <location>
        <begin position="405"/>
        <end position="422"/>
    </location>
</feature>
<feature type="transmembrane region" description="Helical" evidence="5">
    <location>
        <begin position="54"/>
        <end position="72"/>
    </location>
</feature>
<keyword evidence="4 5" id="KW-0472">Membrane</keyword>
<organism evidence="6 7">
    <name type="scientific">Methanochimaera problematica</name>
    <dbReference type="NCBI Taxonomy" id="2609417"/>
    <lineage>
        <taxon>Archaea</taxon>
        <taxon>Methanobacteriati</taxon>
        <taxon>Methanobacteriota</taxon>
        <taxon>Stenosarchaea group</taxon>
        <taxon>Methanomicrobia</taxon>
        <taxon>Methanomicrobiales</taxon>
        <taxon>Methanomicrobiaceae</taxon>
        <taxon>Methanochimaera</taxon>
    </lineage>
</organism>
<dbReference type="EMBL" id="CP043875">
    <property type="protein sequence ID" value="WOF17112.1"/>
    <property type="molecule type" value="Genomic_DNA"/>
</dbReference>
<feature type="transmembrane region" description="Helical" evidence="5">
    <location>
        <begin position="177"/>
        <end position="198"/>
    </location>
</feature>
<dbReference type="PANTHER" id="PTHR10283">
    <property type="entry name" value="SOLUTE CARRIER FAMILY 13 MEMBER"/>
    <property type="match status" value="1"/>
</dbReference>
<feature type="transmembrane region" description="Helical" evidence="5">
    <location>
        <begin position="468"/>
        <end position="491"/>
    </location>
</feature>
<feature type="transmembrane region" description="Helical" evidence="5">
    <location>
        <begin position="309"/>
        <end position="328"/>
    </location>
</feature>
<feature type="transmembrane region" description="Helical" evidence="5">
    <location>
        <begin position="272"/>
        <end position="289"/>
    </location>
</feature>
<dbReference type="Pfam" id="PF00939">
    <property type="entry name" value="Na_sulph_symp"/>
    <property type="match status" value="1"/>
</dbReference>
<name>A0AA97FDZ7_9EURY</name>
<feature type="transmembrane region" description="Helical" evidence="5">
    <location>
        <begin position="349"/>
        <end position="372"/>
    </location>
</feature>
<keyword evidence="2 5" id="KW-0812">Transmembrane</keyword>
<dbReference type="AlphaFoldDB" id="A0AA97FDZ7"/>
<evidence type="ECO:0000313" key="6">
    <source>
        <dbReference type="EMBL" id="WOF17112.1"/>
    </source>
</evidence>
<dbReference type="InterPro" id="IPR001898">
    <property type="entry name" value="SLC13A/DASS"/>
</dbReference>
<gene>
    <name evidence="6" type="ORF">F1737_10705</name>
</gene>
<dbReference type="CDD" id="cd01115">
    <property type="entry name" value="SLC13_permease"/>
    <property type="match status" value="1"/>
</dbReference>
<keyword evidence="7" id="KW-1185">Reference proteome</keyword>
<feature type="transmembrane region" description="Helical" evidence="5">
    <location>
        <begin position="378"/>
        <end position="398"/>
    </location>
</feature>
<dbReference type="PANTHER" id="PTHR10283:SF82">
    <property type="entry name" value="SOLUTE CARRIER FAMILY 13 MEMBER 2"/>
    <property type="match status" value="1"/>
</dbReference>
<protein>
    <submittedName>
        <fullName evidence="6">SLC13/DASS family transporter</fullName>
    </submittedName>
</protein>
<dbReference type="KEGG" id="mefw:F1737_10705"/>
<evidence type="ECO:0000256" key="3">
    <source>
        <dbReference type="ARBA" id="ARBA00022989"/>
    </source>
</evidence>
<evidence type="ECO:0000256" key="4">
    <source>
        <dbReference type="ARBA" id="ARBA00023136"/>
    </source>
</evidence>
<feature type="transmembrane region" description="Helical" evidence="5">
    <location>
        <begin position="5"/>
        <end position="22"/>
    </location>
</feature>
<dbReference type="GeneID" id="85230644"/>
<sequence length="509" mass="55763">MKKTLGRYVGLAVFLIVLLYPVDPSTFPIDAKYVAAGTLLMVIWWVTEAIPIQATALLPVVIFPLLGVLTPAEACAPYADKIIFLFMGGFIIAMSMQRWGLHERIALHIIDRVGTSPRMLVLGFMVATAFLSMWISNTATAMMMVPIAIAIIATILPQKDTRLEEMSETQRDFSECLVISIAYAATIGGLATIIGTPPNGIFIAQMETIFPDAPAIDFFTWMKFALPLAFVFLPIAWLWLTYGPYRHMPAKISSGKDVIHDRLKSIGKMSRGEKWTLMVFVMTAVAWILRSEKNIGGIVIPGINTFLPFVHDSTIAIAGAVLLFLLPVNRQEGVYTMNWEWAKKIPWGILILFGGGICLSTAFIKSGLANVIMDYMEILHGLPIIIGVLVVAIIVSLLTEVTSNTAMASVMMPIMAVTSVSMGIHPYFLMLTAAFACSMAFMLPVATPPNAVAYGSGYVSMRDMVRTGWVLNIIGIIIMTVFMFTIITWALGFSMDIPVWALNPDTGGL</sequence>
<dbReference type="RefSeq" id="WP_317136568.1">
    <property type="nucleotide sequence ID" value="NZ_CP043875.1"/>
</dbReference>